<reference evidence="2" key="1">
    <citation type="journal article" date="2014" name="Nat. Commun.">
        <title>The rainbow trout genome provides novel insights into evolution after whole-genome duplication in vertebrates.</title>
        <authorList>
            <person name="Berthelot C."/>
            <person name="Brunet F."/>
            <person name="Chalopin D."/>
            <person name="Juanchich A."/>
            <person name="Bernard M."/>
            <person name="Noel B."/>
            <person name="Bento P."/>
            <person name="Da Silva C."/>
            <person name="Labadie K."/>
            <person name="Alberti A."/>
            <person name="Aury J.M."/>
            <person name="Louis A."/>
            <person name="Dehais P."/>
            <person name="Bardou P."/>
            <person name="Montfort J."/>
            <person name="Klopp C."/>
            <person name="Cabau C."/>
            <person name="Gaspin C."/>
            <person name="Thorgaard G.H."/>
            <person name="Boussaha M."/>
            <person name="Quillet E."/>
            <person name="Guyomard R."/>
            <person name="Galiana D."/>
            <person name="Bobe J."/>
            <person name="Volff J.N."/>
            <person name="Genet C."/>
            <person name="Wincker P."/>
            <person name="Jaillon O."/>
            <person name="Roest Crollius H."/>
            <person name="Guiguen Y."/>
        </authorList>
    </citation>
    <scope>NUCLEOTIDE SEQUENCE [LARGE SCALE GENOMIC DNA]</scope>
</reference>
<dbReference type="EMBL" id="FR904589">
    <property type="protein sequence ID" value="CDQ67583.1"/>
    <property type="molecule type" value="Genomic_DNA"/>
</dbReference>
<dbReference type="InterPro" id="IPR052642">
    <property type="entry name" value="CC-FHA_domain"/>
</dbReference>
<dbReference type="PANTHER" id="PTHR18853:SF10">
    <property type="entry name" value="FHA DOMAIN-CONTAINING PROTEIN"/>
    <property type="match status" value="1"/>
</dbReference>
<dbReference type="Gene3D" id="1.10.287.1490">
    <property type="match status" value="1"/>
</dbReference>
<feature type="coiled-coil region" evidence="1">
    <location>
        <begin position="90"/>
        <end position="145"/>
    </location>
</feature>
<name>A0A060WJW6_ONCMY</name>
<dbReference type="STRING" id="8022.A0A060WJW6"/>
<dbReference type="AlphaFoldDB" id="A0A060WJW6"/>
<proteinExistence type="predicted"/>
<organism evidence="2 3">
    <name type="scientific">Oncorhynchus mykiss</name>
    <name type="common">Rainbow trout</name>
    <name type="synonym">Salmo gairdneri</name>
    <dbReference type="NCBI Taxonomy" id="8022"/>
    <lineage>
        <taxon>Eukaryota</taxon>
        <taxon>Metazoa</taxon>
        <taxon>Chordata</taxon>
        <taxon>Craniata</taxon>
        <taxon>Vertebrata</taxon>
        <taxon>Euteleostomi</taxon>
        <taxon>Actinopterygii</taxon>
        <taxon>Neopterygii</taxon>
        <taxon>Teleostei</taxon>
        <taxon>Protacanthopterygii</taxon>
        <taxon>Salmoniformes</taxon>
        <taxon>Salmonidae</taxon>
        <taxon>Salmoninae</taxon>
        <taxon>Oncorhynchus</taxon>
    </lineage>
</organism>
<accession>A0A060WJW6</accession>
<dbReference type="PaxDb" id="8022-A0A060WJW6"/>
<dbReference type="PANTHER" id="PTHR18853">
    <property type="entry name" value="FORKHEAD-ASSOCIATED DOMAIN-CONTAINING PROTEIN 1-RELATED"/>
    <property type="match status" value="1"/>
</dbReference>
<gene>
    <name evidence="2" type="ORF">GSONMT00034320001</name>
</gene>
<evidence type="ECO:0000256" key="1">
    <source>
        <dbReference type="SAM" id="Coils"/>
    </source>
</evidence>
<reference evidence="2" key="2">
    <citation type="submission" date="2014-03" db="EMBL/GenBank/DDBJ databases">
        <authorList>
            <person name="Genoscope - CEA"/>
        </authorList>
    </citation>
    <scope>NUCLEOTIDE SEQUENCE</scope>
</reference>
<evidence type="ECO:0000313" key="2">
    <source>
        <dbReference type="EMBL" id="CDQ67583.1"/>
    </source>
</evidence>
<sequence>MVELQRGSSEVFRHSVTERDLKISNLRGQMERLKRESSTASGLVRSLQRDLSLREKQALKLASEVDRLRQDIRHKDIQLGATATKFSKMSKKHQEELLNHENEVAELLGERESLMSKLEELEGQLKELMTEQEGAAEDTERLKSRLETCQVFTPSHLNSPTLGYTVIQCVSVNYNMLKSKVAYK</sequence>
<dbReference type="Proteomes" id="UP000193380">
    <property type="component" value="Unassembled WGS sequence"/>
</dbReference>
<evidence type="ECO:0000313" key="3">
    <source>
        <dbReference type="Proteomes" id="UP000193380"/>
    </source>
</evidence>
<keyword evidence="1" id="KW-0175">Coiled coil</keyword>
<protein>
    <submittedName>
        <fullName evidence="2">Uncharacterized protein</fullName>
    </submittedName>
</protein>